<keyword evidence="3" id="KW-1185">Reference proteome</keyword>
<dbReference type="RefSeq" id="WP_245415190.1">
    <property type="nucleotide sequence ID" value="NZ_QGTR01000001.1"/>
</dbReference>
<evidence type="ECO:0000313" key="2">
    <source>
        <dbReference type="EMBL" id="PWW04285.1"/>
    </source>
</evidence>
<dbReference type="Pfam" id="PF00583">
    <property type="entry name" value="Acetyltransf_1"/>
    <property type="match status" value="1"/>
</dbReference>
<evidence type="ECO:0000259" key="1">
    <source>
        <dbReference type="PROSITE" id="PS51186"/>
    </source>
</evidence>
<sequence length="193" mass="20958">MTTIAIHPLTEALWPQLVALFGPQGACYCCWCSYFRLAPKERAAMDGAEKREVLHAATRAPLAPGLIALDGETPVGWVQITPRAAVPRWNTERTASRPLDGDDPADPALWAMSCFFIQSKRRGQGLSHALVEAATVHAARHGARVVEACPMRKAKQSKSIGLFVGSVSVFVKAGFEIVAERKDGRPLMRKVIG</sequence>
<proteinExistence type="predicted"/>
<dbReference type="AlphaFoldDB" id="A0A317PUA3"/>
<evidence type="ECO:0000313" key="3">
    <source>
        <dbReference type="Proteomes" id="UP000246352"/>
    </source>
</evidence>
<organism evidence="2 3">
    <name type="scientific">Hoeflea marina</name>
    <dbReference type="NCBI Taxonomy" id="274592"/>
    <lineage>
        <taxon>Bacteria</taxon>
        <taxon>Pseudomonadati</taxon>
        <taxon>Pseudomonadota</taxon>
        <taxon>Alphaproteobacteria</taxon>
        <taxon>Hyphomicrobiales</taxon>
        <taxon>Rhizobiaceae</taxon>
        <taxon>Hoeflea</taxon>
    </lineage>
</organism>
<reference evidence="2 3" key="1">
    <citation type="submission" date="2018-05" db="EMBL/GenBank/DDBJ databases">
        <title>Genomic Encyclopedia of Type Strains, Phase IV (KMG-IV): sequencing the most valuable type-strain genomes for metagenomic binning, comparative biology and taxonomic classification.</title>
        <authorList>
            <person name="Goeker M."/>
        </authorList>
    </citation>
    <scope>NUCLEOTIDE SEQUENCE [LARGE SCALE GENOMIC DNA]</scope>
    <source>
        <strain evidence="2 3">DSM 16791</strain>
    </source>
</reference>
<dbReference type="CDD" id="cd04301">
    <property type="entry name" value="NAT_SF"/>
    <property type="match status" value="1"/>
</dbReference>
<gene>
    <name evidence="2" type="ORF">DFR52_101980</name>
</gene>
<dbReference type="Proteomes" id="UP000246352">
    <property type="component" value="Unassembled WGS sequence"/>
</dbReference>
<keyword evidence="2" id="KW-0808">Transferase</keyword>
<dbReference type="SUPFAM" id="SSF55729">
    <property type="entry name" value="Acyl-CoA N-acyltransferases (Nat)"/>
    <property type="match status" value="1"/>
</dbReference>
<name>A0A317PUA3_9HYPH</name>
<accession>A0A317PUA3</accession>
<dbReference type="EMBL" id="QGTR01000001">
    <property type="protein sequence ID" value="PWW04285.1"/>
    <property type="molecule type" value="Genomic_DNA"/>
</dbReference>
<dbReference type="InterPro" id="IPR016181">
    <property type="entry name" value="Acyl_CoA_acyltransferase"/>
</dbReference>
<dbReference type="InterPro" id="IPR000182">
    <property type="entry name" value="GNAT_dom"/>
</dbReference>
<feature type="domain" description="N-acetyltransferase" evidence="1">
    <location>
        <begin position="4"/>
        <end position="193"/>
    </location>
</feature>
<dbReference type="PROSITE" id="PS51186">
    <property type="entry name" value="GNAT"/>
    <property type="match status" value="1"/>
</dbReference>
<comment type="caution">
    <text evidence="2">The sequence shown here is derived from an EMBL/GenBank/DDBJ whole genome shotgun (WGS) entry which is preliminary data.</text>
</comment>
<dbReference type="GO" id="GO:0016747">
    <property type="term" value="F:acyltransferase activity, transferring groups other than amino-acyl groups"/>
    <property type="evidence" value="ECO:0007669"/>
    <property type="project" value="InterPro"/>
</dbReference>
<dbReference type="Gene3D" id="3.40.630.30">
    <property type="match status" value="1"/>
</dbReference>
<protein>
    <submittedName>
        <fullName evidence="2">Acetyltransferase (GNAT) family protein</fullName>
    </submittedName>
</protein>